<keyword evidence="2" id="KW-1185">Reference proteome</keyword>
<dbReference type="Proteomes" id="UP000257648">
    <property type="component" value="Segment"/>
</dbReference>
<evidence type="ECO:0000313" key="1">
    <source>
        <dbReference type="EMBL" id="AXQ70599.1"/>
    </source>
</evidence>
<dbReference type="EMBL" id="MH412654">
    <property type="protein sequence ID" value="AXQ70599.1"/>
    <property type="molecule type" value="Genomic_DNA"/>
</dbReference>
<organism evidence="1 2">
    <name type="scientific">Synechococcus phage S-T4</name>
    <dbReference type="NCBI Taxonomy" id="2268578"/>
    <lineage>
        <taxon>Viruses</taxon>
        <taxon>Duplodnaviria</taxon>
        <taxon>Heunggongvirae</taxon>
        <taxon>Uroviricota</taxon>
        <taxon>Caudoviricetes</taxon>
        <taxon>Pantevenvirales</taxon>
        <taxon>Kyanoviridae</taxon>
        <taxon>Tamkungvirus</taxon>
        <taxon>Tamkungvirus ST4</taxon>
    </lineage>
</organism>
<proteinExistence type="predicted"/>
<reference evidence="2" key="1">
    <citation type="submission" date="2018-05" db="EMBL/GenBank/DDBJ databases">
        <authorList>
            <person name="You S."/>
        </authorList>
    </citation>
    <scope>NUCLEOTIDE SEQUENCE [LARGE SCALE GENOMIC DNA]</scope>
</reference>
<dbReference type="GeneID" id="55001980"/>
<evidence type="ECO:0000313" key="2">
    <source>
        <dbReference type="Proteomes" id="UP000257648"/>
    </source>
</evidence>
<accession>A0A385EHV6</accession>
<dbReference type="RefSeq" id="YP_009810958.1">
    <property type="nucleotide sequence ID" value="NC_048049.1"/>
</dbReference>
<sequence length="200" mass="23704">MIIEPKDEWNQIHPQDLWVYNKLILNQRLRHLCGPTGVPVPFSGDYIVRPSMNLLGMGRFSRIETIQESTDHFHPAEFWCEIFEGPHMSVDYHHKKSKLVVLGERGASDPLYKWKKWTKIDKKVKFPSILDNLVGEYEWINCEFIGDHLIEVHFRQNPDFRYGNSVAIPVWKDERVEKNENLVFIDDPDYLRKGFYLDCL</sequence>
<dbReference type="KEGG" id="vg:55001980"/>
<name>A0A385EHV6_9CAUD</name>
<protein>
    <submittedName>
        <fullName evidence="1">Uncharacterized protein</fullName>
    </submittedName>
</protein>